<evidence type="ECO:0008006" key="4">
    <source>
        <dbReference type="Google" id="ProtNLM"/>
    </source>
</evidence>
<feature type="repeat" description="ANK" evidence="1">
    <location>
        <begin position="648"/>
        <end position="680"/>
    </location>
</feature>
<evidence type="ECO:0000313" key="2">
    <source>
        <dbReference type="EMBL" id="KAK8039489.1"/>
    </source>
</evidence>
<dbReference type="InterPro" id="IPR052391">
    <property type="entry name" value="E3_Ligase-Neurotoxin"/>
</dbReference>
<comment type="caution">
    <text evidence="2">The sequence shown here is derived from an EMBL/GenBank/DDBJ whole genome shotgun (WGS) entry which is preliminary data.</text>
</comment>
<keyword evidence="1" id="KW-0040">ANK repeat</keyword>
<feature type="repeat" description="ANK" evidence="1">
    <location>
        <begin position="458"/>
        <end position="490"/>
    </location>
</feature>
<dbReference type="PANTHER" id="PTHR24133:SF40">
    <property type="entry name" value="ANKYRIN REPEAT DOMAIN 44"/>
    <property type="match status" value="1"/>
</dbReference>
<dbReference type="SUPFAM" id="SSF48403">
    <property type="entry name" value="Ankyrin repeat"/>
    <property type="match status" value="1"/>
</dbReference>
<dbReference type="EMBL" id="JAQQWK010000006">
    <property type="protein sequence ID" value="KAK8039489.1"/>
    <property type="molecule type" value="Genomic_DNA"/>
</dbReference>
<dbReference type="InterPro" id="IPR036770">
    <property type="entry name" value="Ankyrin_rpt-contain_sf"/>
</dbReference>
<evidence type="ECO:0000313" key="3">
    <source>
        <dbReference type="Proteomes" id="UP001444661"/>
    </source>
</evidence>
<accession>A0ABR1SYT5</accession>
<name>A0ABR1SYT5_9PEZI</name>
<dbReference type="InterPro" id="IPR002110">
    <property type="entry name" value="Ankyrin_rpt"/>
</dbReference>
<keyword evidence="3" id="KW-1185">Reference proteome</keyword>
<dbReference type="PROSITE" id="PS50297">
    <property type="entry name" value="ANK_REP_REGION"/>
    <property type="match status" value="1"/>
</dbReference>
<evidence type="ECO:0000256" key="1">
    <source>
        <dbReference type="PROSITE-ProRule" id="PRU00023"/>
    </source>
</evidence>
<dbReference type="SMART" id="SM00248">
    <property type="entry name" value="ANK"/>
    <property type="match status" value="4"/>
</dbReference>
<protein>
    <recommendedName>
        <fullName evidence="4">Ankyrin</fullName>
    </recommendedName>
</protein>
<organism evidence="2 3">
    <name type="scientific">Apiospora rasikravindrae</name>
    <dbReference type="NCBI Taxonomy" id="990691"/>
    <lineage>
        <taxon>Eukaryota</taxon>
        <taxon>Fungi</taxon>
        <taxon>Dikarya</taxon>
        <taxon>Ascomycota</taxon>
        <taxon>Pezizomycotina</taxon>
        <taxon>Sordariomycetes</taxon>
        <taxon>Xylariomycetidae</taxon>
        <taxon>Amphisphaeriales</taxon>
        <taxon>Apiosporaceae</taxon>
        <taxon>Apiospora</taxon>
    </lineage>
</organism>
<dbReference type="Proteomes" id="UP001444661">
    <property type="component" value="Unassembled WGS sequence"/>
</dbReference>
<dbReference type="Gene3D" id="1.25.40.20">
    <property type="entry name" value="Ankyrin repeat-containing domain"/>
    <property type="match status" value="2"/>
</dbReference>
<dbReference type="PANTHER" id="PTHR24133">
    <property type="entry name" value="ANKYRIN DOMAIN-CONTAINING"/>
    <property type="match status" value="1"/>
</dbReference>
<sequence length="840" mass="94179">MAEVLGIVSGAAGLTSLALQVASGTSRLRKAYKLTKRVPVEVDIVARDLDFICEVAKRLHCTDGHTNQADLIFVHCKSSIQAVVDALDALSQKASVMETQKGLRTSVQRLQWIPSCQDDLESLRKLAHDAKVNLMLLGQLGMVQPSMSPPLQPPQLGSSSEGPMFNVDDTSTSLQARSNRVRSRQSCLKRCCSCCCHRKGTVRHRFWAFRYTPLSMILGDCDNPTCDGRQYMYTFRVALTQLGFPWAVTAAIGIQSEATGYSIGLSLRPQHIVRYTSPGFELIYSIQQDCITLDEATTKFTEMYRKDPSFIHHVDPAGKGYIETLISDYSIDLNAVVSLLRLFISNFNMTQGLDNTNLLYNCVEWSIYGRDSHLVLLDELANLGFDLMSLAEPVSPDRFGEPVSHYRPYFKNFQKLIHLDPDFGNTSSTQRDILQSPEKTLTTLRRNPECLDTTSNFLGQTPLHLAITQNDSELTRALLDAGHPLNVLDWYGKFPLDYTAALGHSTCAKLLLSEDADIMYPLSSTSCPTYLSLALLQDQHSYIFEIIQHIQISFPDDNRQTLCSSISKHVLSYIAFDILPRPLLHYSCDDITFLVNMIDDINFELYPLPIYLSHHSERRQLLHYPWPLEYAKIFVGHGYTGINRKDGSGITPLMVASSEGIPTLVQYYIEMNALVNDQDHVGSTSLTWALREWIDYDDLVARDEGRDYPGTVKLLLQAGADVSMADCCRCSCSDGGCVPLQVYSCQSHPGAMYLYEDAGLFVALEWLNLLKELGREDDSRISLVKLIRRYHFEELELGHTCDLEKEDPGEFLHIAVRSAESDEKHALLGSGDKAHRGYGV</sequence>
<dbReference type="PRINTS" id="PR01415">
    <property type="entry name" value="ANKYRIN"/>
</dbReference>
<reference evidence="2 3" key="1">
    <citation type="submission" date="2023-01" db="EMBL/GenBank/DDBJ databases">
        <title>Analysis of 21 Apiospora genomes using comparative genomics revels a genus with tremendous synthesis potential of carbohydrate active enzymes and secondary metabolites.</title>
        <authorList>
            <person name="Sorensen T."/>
        </authorList>
    </citation>
    <scope>NUCLEOTIDE SEQUENCE [LARGE SCALE GENOMIC DNA]</scope>
    <source>
        <strain evidence="2 3">CBS 33761</strain>
    </source>
</reference>
<gene>
    <name evidence="2" type="ORF">PG993_007900</name>
</gene>
<proteinExistence type="predicted"/>
<dbReference type="Pfam" id="PF12796">
    <property type="entry name" value="Ank_2"/>
    <property type="match status" value="1"/>
</dbReference>
<dbReference type="PROSITE" id="PS50088">
    <property type="entry name" value="ANK_REPEAT"/>
    <property type="match status" value="2"/>
</dbReference>